<evidence type="ECO:0000313" key="2">
    <source>
        <dbReference type="Proteomes" id="UP000578531"/>
    </source>
</evidence>
<comment type="caution">
    <text evidence="1">The sequence shown here is derived from an EMBL/GenBank/DDBJ whole genome shotgun (WGS) entry which is preliminary data.</text>
</comment>
<dbReference type="GeneID" id="59293473"/>
<sequence length="676" mass="71183">MLAPLPTTVGVASNGTHAAVNKLQFQIADVIAGTSAVATPSGASDSAIASSCLNNDISTITESWQSFTVMEYMTSLLSAAPPSATVDGAVDGVMLMHDDVNPPGAVCTYTSKCDAIGCTEVKDWDNGSDLTVQRFLAYTAMVNLNNYLYNIYFSLLDSGTIGGLVSGNIVTVFFTNPSPSATWKQIMGTVTPLLGLGSAILGPLSAAISPVLGALSAIFSFIAAFATANSIGPVVDQRFSEYSTITDFIGNYLKGTSTGVEAAFNSTIGSNSSIAEWTELFTGGFWVQSDYTQGLETGILDNFVKIFTYKAINFAWIDSGVFIMYVPYGVAIKDTNGNVQQQGIDQDYCQNSLKDTDNLGTLTICDAPGGMARIFNAGVIKPDQNLMPTTPQGWSEPFSVLPSEPFNITSAIKGSVASWQVGDFNYDAASQYQDAFSSGQPLTSDLVKALQALDIAPETAGFFNIPVCATYDLRFFPPAASSGGPGFSCNACGQGLGGKPGSSAKFWDNANEIVQAALTAPPPCTQAYETTVCVQICPSDPYGPTSAQNVAGGYAPGWCGVHVIQYQLNQGPGTDTSHYRLTVTIFDSNQVEISASNDTVVESPQGAWTPFYSKLPSTLNIQVGAVDSDPLWFEYPEFGEMKVGIADEVVDEGRAGLEGETGRLEAVVADGSSVVC</sequence>
<dbReference type="EMBL" id="JACCJC010000078">
    <property type="protein sequence ID" value="KAF6228597.1"/>
    <property type="molecule type" value="Genomic_DNA"/>
</dbReference>
<protein>
    <submittedName>
        <fullName evidence="1">Uncharacterized protein</fullName>
    </submittedName>
</protein>
<gene>
    <name evidence="1" type="ORF">HO173_011833</name>
</gene>
<organism evidence="1 2">
    <name type="scientific">Letharia columbiana</name>
    <dbReference type="NCBI Taxonomy" id="112416"/>
    <lineage>
        <taxon>Eukaryota</taxon>
        <taxon>Fungi</taxon>
        <taxon>Dikarya</taxon>
        <taxon>Ascomycota</taxon>
        <taxon>Pezizomycotina</taxon>
        <taxon>Lecanoromycetes</taxon>
        <taxon>OSLEUM clade</taxon>
        <taxon>Lecanoromycetidae</taxon>
        <taxon>Lecanorales</taxon>
        <taxon>Lecanorineae</taxon>
        <taxon>Parmeliaceae</taxon>
        <taxon>Letharia</taxon>
    </lineage>
</organism>
<name>A0A8H6CS84_9LECA</name>
<dbReference type="OrthoDB" id="5336546at2759"/>
<proteinExistence type="predicted"/>
<evidence type="ECO:0000313" key="1">
    <source>
        <dbReference type="EMBL" id="KAF6228597.1"/>
    </source>
</evidence>
<dbReference type="AlphaFoldDB" id="A0A8H6CS84"/>
<dbReference type="Proteomes" id="UP000578531">
    <property type="component" value="Unassembled WGS sequence"/>
</dbReference>
<keyword evidence="2" id="KW-1185">Reference proteome</keyword>
<reference evidence="1 2" key="1">
    <citation type="journal article" date="2020" name="Genomics">
        <title>Complete, high-quality genomes from long-read metagenomic sequencing of two wolf lichen thalli reveals enigmatic genome architecture.</title>
        <authorList>
            <person name="McKenzie S.K."/>
            <person name="Walston R.F."/>
            <person name="Allen J.L."/>
        </authorList>
    </citation>
    <scope>NUCLEOTIDE SEQUENCE [LARGE SCALE GENOMIC DNA]</scope>
    <source>
        <strain evidence="1">WasteWater2</strain>
    </source>
</reference>
<dbReference type="RefSeq" id="XP_037159412.1">
    <property type="nucleotide sequence ID" value="XM_037313710.1"/>
</dbReference>
<accession>A0A8H6CS84</accession>